<name>B0JTC7_MICAN</name>
<dbReference type="GO" id="GO:0005737">
    <property type="term" value="C:cytoplasm"/>
    <property type="evidence" value="ECO:0007669"/>
    <property type="project" value="TreeGrafter"/>
</dbReference>
<dbReference type="InterPro" id="IPR019734">
    <property type="entry name" value="TPR_rpt"/>
</dbReference>
<dbReference type="PaxDb" id="449447-MAE_44080"/>
<dbReference type="PANTHER" id="PTHR45783:SF3">
    <property type="entry name" value="KINESIN LIGHT CHAIN"/>
    <property type="match status" value="1"/>
</dbReference>
<feature type="repeat" description="TPR" evidence="10">
    <location>
        <begin position="13"/>
        <end position="46"/>
    </location>
</feature>
<accession>B0JTC7</accession>
<dbReference type="PANTHER" id="PTHR45783">
    <property type="entry name" value="KINESIN LIGHT CHAIN"/>
    <property type="match status" value="1"/>
</dbReference>
<comment type="subcellular location">
    <subcellularLocation>
        <location evidence="1">Cytoplasm</location>
        <location evidence="1">Cytoskeleton</location>
    </subcellularLocation>
</comment>
<dbReference type="SUPFAM" id="SSF48452">
    <property type="entry name" value="TPR-like"/>
    <property type="match status" value="1"/>
</dbReference>
<dbReference type="EnsemblBacteria" id="BAG04230">
    <property type="protein sequence ID" value="BAG04230"/>
    <property type="gene ID" value="MAE_44080"/>
</dbReference>
<dbReference type="Gene3D" id="1.25.40.10">
    <property type="entry name" value="Tetratricopeptide repeat domain"/>
    <property type="match status" value="1"/>
</dbReference>
<dbReference type="HOGENOM" id="CLU_000288_125_11_3"/>
<dbReference type="Proteomes" id="UP000001510">
    <property type="component" value="Chromosome"/>
</dbReference>
<keyword evidence="3" id="KW-0963">Cytoplasm</keyword>
<evidence type="ECO:0000256" key="6">
    <source>
        <dbReference type="ARBA" id="ARBA00022803"/>
    </source>
</evidence>
<dbReference type="PROSITE" id="PS50005">
    <property type="entry name" value="TPR"/>
    <property type="match status" value="2"/>
</dbReference>
<dbReference type="PRINTS" id="PR00381">
    <property type="entry name" value="KINESINLIGHT"/>
</dbReference>
<sequence length="133" mass="15078">MHDYLGEEHPDVATSLNNLADLYRAQGKYAEAEPLYLRALAIREKQLGAEHPHVANSLNSLAILYQSQGKYTEAEPLYQKAIAICSEKLGENHPDTQTVKNNYNLMLSQLPDEELSQRFPPEMVEDIQSLRHS</sequence>
<evidence type="ECO:0000256" key="3">
    <source>
        <dbReference type="ARBA" id="ARBA00022490"/>
    </source>
</evidence>
<evidence type="ECO:0000256" key="1">
    <source>
        <dbReference type="ARBA" id="ARBA00004245"/>
    </source>
</evidence>
<evidence type="ECO:0000256" key="5">
    <source>
        <dbReference type="ARBA" id="ARBA00022737"/>
    </source>
</evidence>
<dbReference type="KEGG" id="mar:MAE_44080"/>
<evidence type="ECO:0000256" key="2">
    <source>
        <dbReference type="ARBA" id="ARBA00009622"/>
    </source>
</evidence>
<evidence type="ECO:0000256" key="8">
    <source>
        <dbReference type="ARBA" id="ARBA00023175"/>
    </source>
</evidence>
<dbReference type="STRING" id="449447.MAE_44080"/>
<keyword evidence="12" id="KW-1185">Reference proteome</keyword>
<dbReference type="GO" id="GO:0005871">
    <property type="term" value="C:kinesin complex"/>
    <property type="evidence" value="ECO:0007669"/>
    <property type="project" value="InterPro"/>
</dbReference>
<dbReference type="RefSeq" id="WP_012267032.1">
    <property type="nucleotide sequence ID" value="NC_010296.1"/>
</dbReference>
<comment type="similarity">
    <text evidence="2">Belongs to the kinesin light chain family.</text>
</comment>
<dbReference type="Pfam" id="PF13424">
    <property type="entry name" value="TPR_12"/>
    <property type="match status" value="1"/>
</dbReference>
<evidence type="ECO:0000256" key="9">
    <source>
        <dbReference type="ARBA" id="ARBA00023212"/>
    </source>
</evidence>
<dbReference type="InterPro" id="IPR002151">
    <property type="entry name" value="Kinesin_light"/>
</dbReference>
<evidence type="ECO:0000313" key="11">
    <source>
        <dbReference type="EMBL" id="BAG04230.1"/>
    </source>
</evidence>
<dbReference type="AlphaFoldDB" id="B0JTC7"/>
<dbReference type="GO" id="GO:0019894">
    <property type="term" value="F:kinesin binding"/>
    <property type="evidence" value="ECO:0007669"/>
    <property type="project" value="TreeGrafter"/>
</dbReference>
<organism evidence="11 12">
    <name type="scientific">Microcystis aeruginosa (strain NIES-843 / IAM M-2473)</name>
    <dbReference type="NCBI Taxonomy" id="449447"/>
    <lineage>
        <taxon>Bacteria</taxon>
        <taxon>Bacillati</taxon>
        <taxon>Cyanobacteriota</taxon>
        <taxon>Cyanophyceae</taxon>
        <taxon>Oscillatoriophycideae</taxon>
        <taxon>Chroococcales</taxon>
        <taxon>Microcystaceae</taxon>
        <taxon>Microcystis</taxon>
    </lineage>
</organism>
<dbReference type="SMART" id="SM00028">
    <property type="entry name" value="TPR"/>
    <property type="match status" value="2"/>
</dbReference>
<evidence type="ECO:0000313" key="12">
    <source>
        <dbReference type="Proteomes" id="UP000001510"/>
    </source>
</evidence>
<gene>
    <name evidence="11" type="ordered locus">MAE_44080</name>
</gene>
<reference evidence="11 12" key="1">
    <citation type="journal article" date="2007" name="DNA Res.">
        <title>Complete genomic structure of the bloom-forming toxic cyanobacterium Microcystis aeruginosa NIES-843.</title>
        <authorList>
            <person name="Kaneko T."/>
            <person name="Nakajima N."/>
            <person name="Okamoto S."/>
            <person name="Suzuki I."/>
            <person name="Tanabe Y."/>
            <person name="Tamaoki M."/>
            <person name="Nakamura Y."/>
            <person name="Kasai F."/>
            <person name="Watanabe A."/>
            <person name="Kawashima K."/>
            <person name="Kishida Y."/>
            <person name="Ono A."/>
            <person name="Shimizu Y."/>
            <person name="Takahashi C."/>
            <person name="Minami C."/>
            <person name="Fujishiro T."/>
            <person name="Kohara M."/>
            <person name="Katoh M."/>
            <person name="Nakazaki N."/>
            <person name="Nakayama S."/>
            <person name="Yamada M."/>
            <person name="Tabata S."/>
            <person name="Watanabe M.M."/>
        </authorList>
    </citation>
    <scope>NUCLEOTIDE SEQUENCE [LARGE SCALE GENOMIC DNA]</scope>
    <source>
        <strain evidence="12">NIES-843 / IAM M-247</strain>
    </source>
</reference>
<protein>
    <submittedName>
        <fullName evidence="11">Kinesin light chain 1</fullName>
    </submittedName>
</protein>
<feature type="repeat" description="TPR" evidence="10">
    <location>
        <begin position="55"/>
        <end position="88"/>
    </location>
</feature>
<dbReference type="GO" id="GO:0005874">
    <property type="term" value="C:microtubule"/>
    <property type="evidence" value="ECO:0007669"/>
    <property type="project" value="UniProtKB-KW"/>
</dbReference>
<keyword evidence="5" id="KW-0677">Repeat</keyword>
<keyword evidence="7" id="KW-0175">Coiled coil</keyword>
<evidence type="ECO:0000256" key="10">
    <source>
        <dbReference type="PROSITE-ProRule" id="PRU00339"/>
    </source>
</evidence>
<keyword evidence="9" id="KW-0206">Cytoskeleton</keyword>
<keyword evidence="6 10" id="KW-0802">TPR repeat</keyword>
<dbReference type="GO" id="GO:0007018">
    <property type="term" value="P:microtubule-based movement"/>
    <property type="evidence" value="ECO:0007669"/>
    <property type="project" value="TreeGrafter"/>
</dbReference>
<keyword evidence="4" id="KW-0493">Microtubule</keyword>
<dbReference type="InterPro" id="IPR011990">
    <property type="entry name" value="TPR-like_helical_dom_sf"/>
</dbReference>
<proteinExistence type="inferred from homology"/>
<evidence type="ECO:0000256" key="4">
    <source>
        <dbReference type="ARBA" id="ARBA00022701"/>
    </source>
</evidence>
<evidence type="ECO:0000256" key="7">
    <source>
        <dbReference type="ARBA" id="ARBA00023054"/>
    </source>
</evidence>
<dbReference type="EMBL" id="AP009552">
    <property type="protein sequence ID" value="BAG04230.1"/>
    <property type="molecule type" value="Genomic_DNA"/>
</dbReference>
<dbReference type="eggNOG" id="COG0457">
    <property type="taxonomic scope" value="Bacteria"/>
</dbReference>
<dbReference type="BioCyc" id="MAER449447:MAE_RS19100-MONOMER"/>
<keyword evidence="8" id="KW-0505">Motor protein</keyword>